<feature type="domain" description="Transglutaminase-like" evidence="2">
    <location>
        <begin position="99"/>
        <end position="175"/>
    </location>
</feature>
<dbReference type="Pfam" id="PF01841">
    <property type="entry name" value="Transglut_core"/>
    <property type="match status" value="1"/>
</dbReference>
<name>A0A1V1PFC7_9BACT</name>
<accession>A0A1V1PFC7</accession>
<protein>
    <submittedName>
        <fullName evidence="3">Transglutaminase</fullName>
    </submittedName>
</protein>
<dbReference type="Proteomes" id="UP000189670">
    <property type="component" value="Unassembled WGS sequence"/>
</dbReference>
<feature type="region of interest" description="Disordered" evidence="1">
    <location>
        <begin position="497"/>
        <end position="519"/>
    </location>
</feature>
<dbReference type="InterPro" id="IPR018667">
    <property type="entry name" value="DUF2126"/>
</dbReference>
<dbReference type="PANTHER" id="PTHR33490:SF1">
    <property type="entry name" value="SLL1233 PROTEIN"/>
    <property type="match status" value="1"/>
</dbReference>
<evidence type="ECO:0000313" key="3">
    <source>
        <dbReference type="EMBL" id="ETR73375.1"/>
    </source>
</evidence>
<dbReference type="AlphaFoldDB" id="A0A1V1PFC7"/>
<dbReference type="InterPro" id="IPR002931">
    <property type="entry name" value="Transglutaminase-like"/>
</dbReference>
<dbReference type="SUPFAM" id="SSF54001">
    <property type="entry name" value="Cysteine proteinases"/>
    <property type="match status" value="1"/>
</dbReference>
<dbReference type="EMBL" id="ATBP01000065">
    <property type="protein sequence ID" value="ETR73375.1"/>
    <property type="molecule type" value="Genomic_DNA"/>
</dbReference>
<reference evidence="4" key="1">
    <citation type="submission" date="2012-11" db="EMBL/GenBank/DDBJ databases">
        <authorList>
            <person name="Lucero-Rivera Y.E."/>
            <person name="Tovar-Ramirez D."/>
        </authorList>
    </citation>
    <scope>NUCLEOTIDE SEQUENCE [LARGE SCALE GENOMIC DNA]</scope>
    <source>
        <strain evidence="4">Araruama</strain>
    </source>
</reference>
<dbReference type="InterPro" id="IPR038765">
    <property type="entry name" value="Papain-like_cys_pep_sf"/>
</dbReference>
<dbReference type="Gene3D" id="3.10.620.30">
    <property type="match status" value="1"/>
</dbReference>
<comment type="caution">
    <text evidence="3">The sequence shown here is derived from an EMBL/GenBank/DDBJ whole genome shotgun (WGS) entry which is preliminary data.</text>
</comment>
<dbReference type="PANTHER" id="PTHR33490">
    <property type="entry name" value="BLR5614 PROTEIN-RELATED"/>
    <property type="match status" value="1"/>
</dbReference>
<sequence length="1041" mass="119311">MFQVEIDLVVDLNVINPFDFFVESYADEYPFEYEPTLKEDLKPYLKVPEPGPQLKKYLDGIDRSPLRMVDFLVYLNHSLHKKIQYVIRMEPNIQSPEQTLSLKSGSCRDTSWLLVYILRNLGLAARFVSGYLIQLSSDVKSIDGPSGPSMDFTDLHAWAEVYVPGAGWIGLDPTSGLFAGEGHIPLACSPEPKSAAPITGSLEECEVDFSHEMKVTRIFEAPRSTRPYPEEVWHEILDIGYQVDEDLDLNDVRLTMGGEPTFISIDDMEGDEWNTAAMGPTKRKLSDNLLKRLKDKWAPGGLLHYGSGKWYPGESLPRWALSCYWRKDGKPIWNDDTLIADESIDYGYGVKEAKLFIETLANNLGVEKKFIKPTYEDIIYYIWKEQRLPVNVNPLESNLKDPEERERLARVFEKGLGEPSGFILPIQYGSWISGEWPFRGKHMFLIPGDSPIGLRLPLDSLPWIPESKMPQIHSMDPMVKREQLPDFDEKQISVDEIKQKQESKGVQHQYLSDDEEPDTLDPEKIVRTALCVQPRNGKLYVFMPPLADVDHYLELVAILERTAKQLNLKVIIEGYNPPHDSRINVLKITPDPGVIEVNIQPANNWDELVKITTELYSEARENRLGTEKFLVDGRHTGTGGGNHIVIGGATPSDSPFIRRPDLLRSIVAYVNNHPALSYLFSGLFIGPTSQRPRIDEARHDSLYELELAFLELDRQLQDSQYCPPWLVDRIFRHILVDVTGNTHRTEFCIDKLYSPDSSSGRLGLVEFRAFEMPPHARMSLAQQLLLRVLLAWFWKEPYRQSLVRWGTRLNDQFMLPHFIEKDFKDVLNDLNKNEYALKMHHFHPHFEFRFPEFGTIVYQNIAVELRQAIEPWHVLGEEVTGTGTARYVDSSLERLQVKVKGLTDSRHIITCNGRRTPLHPTGDEGFYVAGVRYRAWQPPSCLHPTIPVHTPLVFDILDLWTQRSVGGCTYYVSHPGGRHHEDFPVNENAAQGRRNARFVPMGYTPGKIDTIPPEENNHRFPFTLDLRVPKDMYYRAESHTQ</sequence>
<evidence type="ECO:0000256" key="1">
    <source>
        <dbReference type="SAM" id="MobiDB-lite"/>
    </source>
</evidence>
<proteinExistence type="predicted"/>
<dbReference type="Pfam" id="PF09899">
    <property type="entry name" value="DUF2126"/>
    <property type="match status" value="1"/>
</dbReference>
<gene>
    <name evidence="3" type="ORF">OMM_00997</name>
</gene>
<dbReference type="SMART" id="SM00460">
    <property type="entry name" value="TGc"/>
    <property type="match status" value="1"/>
</dbReference>
<evidence type="ECO:0000259" key="2">
    <source>
        <dbReference type="SMART" id="SM00460"/>
    </source>
</evidence>
<organism evidence="3 4">
    <name type="scientific">Candidatus Magnetoglobus multicellularis str. Araruama</name>
    <dbReference type="NCBI Taxonomy" id="890399"/>
    <lineage>
        <taxon>Bacteria</taxon>
        <taxon>Pseudomonadati</taxon>
        <taxon>Thermodesulfobacteriota</taxon>
        <taxon>Desulfobacteria</taxon>
        <taxon>Desulfobacterales</taxon>
        <taxon>Desulfobacteraceae</taxon>
        <taxon>Candidatus Magnetoglobus</taxon>
    </lineage>
</organism>
<evidence type="ECO:0000313" key="4">
    <source>
        <dbReference type="Proteomes" id="UP000189670"/>
    </source>
</evidence>